<feature type="region of interest" description="Disordered" evidence="1">
    <location>
        <begin position="685"/>
        <end position="737"/>
    </location>
</feature>
<sequence>MLGHSLHENSDLSSSDGPERLPAICRSGVLTLLRGRTFGRQKSKSRIILCRPQTPDDFFEILTAMYPATTPATTRGLRPLPHVASALGRLSQAAMRGAAVIIVVPESPNAEELDSRVAIIDMSAVRKLKDERDLRETCTFALELEEGKDDAGRGLRGVRFTAEFSIDYLQWIAAIKEALAGMMRRREREDEEDLSRGRWAALTPGDSDRRGRLAVPNQFERRTRAASVDAFSFVGSPGRRSLADVKVPPNPPSRPVPPIPSNAAQALRHKVPRSQSIDVLRAPALLFDDNNVVQTTYYSHAGQSQRNDYFVLDEPAPAPAYGDISTSASPPPPLPPTRTPHLRLPSVRRVSWHAGAEGSRRLSVGDDDEPTRSDLAQDWGMPQLLVQNVAEPESEEEGVMPVRASPLPRAEKKKQGSAPPVAYRRGQGGQVLGHQQRDQQTQQRREEPLRSACHDQQQQGPAEGLYPSDRRREEPLRSSRHSGRDQPHQGLAYVSEPQTEELVRSTRHFGHNQQRQELVKSPYAREQEQQGQDIVPMQQRQEMKSSPPVTEHQSPMPGSFQRAYAQEQQFTAPCHSNHARPTGSPLIASDARGSPEMPRMMQHQLYSSPEPDFRRDSGVGSSMMGSSTTYSFVTSAPSDNLVLSETHHRLGERQQAPPVPLPRPRGLQMHHASRDLDWHRARHSGTSLDISSYSRPIPPPRNRRTPPPPRDAAGVSPQPRPVSLAGSPAGPPGQLREVPLISLTDPIGPRMWSQRRQKWVGLHTKVPAPPAGSR</sequence>
<feature type="compositionally biased region" description="Pro residues" evidence="1">
    <location>
        <begin position="329"/>
        <end position="338"/>
    </location>
</feature>
<feature type="compositionally biased region" description="Basic and acidic residues" evidence="1">
    <location>
        <begin position="443"/>
        <end position="453"/>
    </location>
</feature>
<dbReference type="Proteomes" id="UP001212152">
    <property type="component" value="Unassembled WGS sequence"/>
</dbReference>
<dbReference type="EMBL" id="JADGJQ010000064">
    <property type="protein sequence ID" value="KAJ3174508.1"/>
    <property type="molecule type" value="Genomic_DNA"/>
</dbReference>
<feature type="compositionally biased region" description="Polar residues" evidence="1">
    <location>
        <begin position="685"/>
        <end position="694"/>
    </location>
</feature>
<accession>A0AAD5TED4</accession>
<dbReference type="AlphaFoldDB" id="A0AAD5TED4"/>
<feature type="region of interest" description="Disordered" evidence="1">
    <location>
        <begin position="313"/>
        <end position="594"/>
    </location>
</feature>
<evidence type="ECO:0000313" key="2">
    <source>
        <dbReference type="EMBL" id="KAJ3174508.1"/>
    </source>
</evidence>
<gene>
    <name evidence="2" type="ORF">HDU87_007099</name>
</gene>
<comment type="caution">
    <text evidence="2">The sequence shown here is derived from an EMBL/GenBank/DDBJ whole genome shotgun (WGS) entry which is preliminary data.</text>
</comment>
<organism evidence="2 3">
    <name type="scientific">Geranomyces variabilis</name>
    <dbReference type="NCBI Taxonomy" id="109894"/>
    <lineage>
        <taxon>Eukaryota</taxon>
        <taxon>Fungi</taxon>
        <taxon>Fungi incertae sedis</taxon>
        <taxon>Chytridiomycota</taxon>
        <taxon>Chytridiomycota incertae sedis</taxon>
        <taxon>Chytridiomycetes</taxon>
        <taxon>Spizellomycetales</taxon>
        <taxon>Powellomycetaceae</taxon>
        <taxon>Geranomyces</taxon>
    </lineage>
</organism>
<evidence type="ECO:0000313" key="3">
    <source>
        <dbReference type="Proteomes" id="UP001212152"/>
    </source>
</evidence>
<protein>
    <submittedName>
        <fullName evidence="2">Uncharacterized protein</fullName>
    </submittedName>
</protein>
<proteinExistence type="predicted"/>
<feature type="compositionally biased region" description="Basic and acidic residues" evidence="1">
    <location>
        <begin position="468"/>
        <end position="487"/>
    </location>
</feature>
<evidence type="ECO:0000256" key="1">
    <source>
        <dbReference type="SAM" id="MobiDB-lite"/>
    </source>
</evidence>
<feature type="compositionally biased region" description="Pro residues" evidence="1">
    <location>
        <begin position="696"/>
        <end position="710"/>
    </location>
</feature>
<name>A0AAD5TED4_9FUNG</name>
<reference evidence="2" key="1">
    <citation type="submission" date="2020-05" db="EMBL/GenBank/DDBJ databases">
        <title>Phylogenomic resolution of chytrid fungi.</title>
        <authorList>
            <person name="Stajich J.E."/>
            <person name="Amses K."/>
            <person name="Simmons R."/>
            <person name="Seto K."/>
            <person name="Myers J."/>
            <person name="Bonds A."/>
            <person name="Quandt C.A."/>
            <person name="Barry K."/>
            <person name="Liu P."/>
            <person name="Grigoriev I."/>
            <person name="Longcore J.E."/>
            <person name="James T.Y."/>
        </authorList>
    </citation>
    <scope>NUCLEOTIDE SEQUENCE</scope>
    <source>
        <strain evidence="2">JEL0379</strain>
    </source>
</reference>
<keyword evidence="3" id="KW-1185">Reference proteome</keyword>